<dbReference type="EMBL" id="NOWI01000011">
    <property type="protein sequence ID" value="RFT42251.1"/>
    <property type="molecule type" value="Genomic_DNA"/>
</dbReference>
<organism evidence="7 8">
    <name type="scientific">Cutibacterium avidum</name>
    <dbReference type="NCBI Taxonomy" id="33010"/>
    <lineage>
        <taxon>Bacteria</taxon>
        <taxon>Bacillati</taxon>
        <taxon>Actinomycetota</taxon>
        <taxon>Actinomycetes</taxon>
        <taxon>Propionibacteriales</taxon>
        <taxon>Propionibacteriaceae</taxon>
        <taxon>Cutibacterium</taxon>
    </lineage>
</organism>
<keyword evidence="2" id="KW-0285">Flavoprotein</keyword>
<evidence type="ECO:0000256" key="5">
    <source>
        <dbReference type="ARBA" id="ARBA00023002"/>
    </source>
</evidence>
<protein>
    <submittedName>
        <fullName evidence="7">Oxidoreductase</fullName>
    </submittedName>
</protein>
<evidence type="ECO:0000313" key="8">
    <source>
        <dbReference type="Proteomes" id="UP000259211"/>
    </source>
</evidence>
<dbReference type="GO" id="GO:0010181">
    <property type="term" value="F:FMN binding"/>
    <property type="evidence" value="ECO:0007669"/>
    <property type="project" value="InterPro"/>
</dbReference>
<dbReference type="GO" id="GO:0050661">
    <property type="term" value="F:NADP binding"/>
    <property type="evidence" value="ECO:0007669"/>
    <property type="project" value="InterPro"/>
</dbReference>
<dbReference type="InterPro" id="IPR044152">
    <property type="entry name" value="YqjM-like"/>
</dbReference>
<comment type="cofactor">
    <cofactor evidence="1">
        <name>FMN</name>
        <dbReference type="ChEBI" id="CHEBI:58210"/>
    </cofactor>
</comment>
<accession>A0A3E2DAD3</accession>
<keyword evidence="4" id="KW-0521">NADP</keyword>
<dbReference type="PANTHER" id="PTHR43303:SF4">
    <property type="entry name" value="NADPH DEHYDROGENASE C23G7.10C-RELATED"/>
    <property type="match status" value="1"/>
</dbReference>
<keyword evidence="5" id="KW-0560">Oxidoreductase</keyword>
<dbReference type="InterPro" id="IPR013785">
    <property type="entry name" value="Aldolase_TIM"/>
</dbReference>
<dbReference type="GO" id="GO:0003959">
    <property type="term" value="F:NADPH dehydrogenase activity"/>
    <property type="evidence" value="ECO:0007669"/>
    <property type="project" value="InterPro"/>
</dbReference>
<reference evidence="7 8" key="1">
    <citation type="submission" date="2017-07" db="EMBL/GenBank/DDBJ databases">
        <authorList>
            <person name="Sun Z.S."/>
            <person name="Albrecht U."/>
            <person name="Echele G."/>
            <person name="Lee C.C."/>
        </authorList>
    </citation>
    <scope>NUCLEOTIDE SEQUENCE [LARGE SCALE GENOMIC DNA]</scope>
    <source>
        <strain evidence="7 8">P16-029</strain>
    </source>
</reference>
<dbReference type="Proteomes" id="UP000259211">
    <property type="component" value="Unassembled WGS sequence"/>
</dbReference>
<proteinExistence type="predicted"/>
<dbReference type="RefSeq" id="WP_117189730.1">
    <property type="nucleotide sequence ID" value="NZ_NOWI01000011.1"/>
</dbReference>
<feature type="domain" description="NADH:flavin oxidoreductase/NADH oxidase N-terminal" evidence="6">
    <location>
        <begin position="6"/>
        <end position="347"/>
    </location>
</feature>
<comment type="caution">
    <text evidence="7">The sequence shown here is derived from an EMBL/GenBank/DDBJ whole genome shotgun (WGS) entry which is preliminary data.</text>
</comment>
<evidence type="ECO:0000256" key="2">
    <source>
        <dbReference type="ARBA" id="ARBA00022630"/>
    </source>
</evidence>
<dbReference type="InterPro" id="IPR001155">
    <property type="entry name" value="OxRdtase_FMN_N"/>
</dbReference>
<evidence type="ECO:0000313" key="7">
    <source>
        <dbReference type="EMBL" id="RFT42251.1"/>
    </source>
</evidence>
<sequence>MKSPLLFQPLTLRSLTVRNRAWVPPMCQYAVDSHDGIPGTWHLVHYGSFAAGGFGLIVAEATAVSPEGRISPADTGLWNDDQVAAWRTVTDAVHELGGKIAVQLGHAGRKASTEKWWPGFQGEVVPPEHGGWIPVGPTTAPADGKQYVGLPVNALDENGIEKVVDDFRAAAARAVDAGFDAVELHSAHGYLLHQFYSPLSNTRTDDWGGDFDGRVRLPLEVATAVRGAIPDDMPLLARLSVTDWREDGWQVDDSVELSRRFAEAGVDLLDASSGGNSSAPIPVAPAYQADLAARVRAEAGIPTATVGMIWTAELAEELLQKGSADAIMIGRAALRDTNWPLRAAHELGVPNEDAPWHPARFRGAWR</sequence>
<dbReference type="PANTHER" id="PTHR43303">
    <property type="entry name" value="NADPH DEHYDROGENASE C23G7.10C-RELATED"/>
    <property type="match status" value="1"/>
</dbReference>
<name>A0A3E2DAD3_9ACTN</name>
<dbReference type="SUPFAM" id="SSF51395">
    <property type="entry name" value="FMN-linked oxidoreductases"/>
    <property type="match status" value="1"/>
</dbReference>
<dbReference type="AlphaFoldDB" id="A0A3E2DAD3"/>
<dbReference type="Pfam" id="PF00724">
    <property type="entry name" value="Oxidored_FMN"/>
    <property type="match status" value="1"/>
</dbReference>
<evidence type="ECO:0000259" key="6">
    <source>
        <dbReference type="Pfam" id="PF00724"/>
    </source>
</evidence>
<keyword evidence="3" id="KW-0288">FMN</keyword>
<dbReference type="Gene3D" id="3.20.20.70">
    <property type="entry name" value="Aldolase class I"/>
    <property type="match status" value="1"/>
</dbReference>
<evidence type="ECO:0000256" key="3">
    <source>
        <dbReference type="ARBA" id="ARBA00022643"/>
    </source>
</evidence>
<evidence type="ECO:0000256" key="1">
    <source>
        <dbReference type="ARBA" id="ARBA00001917"/>
    </source>
</evidence>
<gene>
    <name evidence="7" type="ORF">CHT91_11340</name>
</gene>
<dbReference type="CDD" id="cd02932">
    <property type="entry name" value="OYE_YqiM_FMN"/>
    <property type="match status" value="1"/>
</dbReference>
<evidence type="ECO:0000256" key="4">
    <source>
        <dbReference type="ARBA" id="ARBA00022857"/>
    </source>
</evidence>